<organism evidence="1 2">
    <name type="scientific">Candidatus Dojkabacteria bacterium</name>
    <dbReference type="NCBI Taxonomy" id="2099670"/>
    <lineage>
        <taxon>Bacteria</taxon>
        <taxon>Candidatus Dojkabacteria</taxon>
    </lineage>
</organism>
<accession>A0A955RKK7</accession>
<dbReference type="EMBL" id="JAGQLH010000027">
    <property type="protein sequence ID" value="MCA9385557.1"/>
    <property type="molecule type" value="Genomic_DNA"/>
</dbReference>
<reference evidence="1" key="1">
    <citation type="submission" date="2020-04" db="EMBL/GenBank/DDBJ databases">
        <authorList>
            <person name="Zhang T."/>
        </authorList>
    </citation>
    <scope>NUCLEOTIDE SEQUENCE</scope>
    <source>
        <strain evidence="1">HKST-UBA11</strain>
    </source>
</reference>
<reference evidence="1" key="2">
    <citation type="journal article" date="2021" name="Microbiome">
        <title>Successional dynamics and alternative stable states in a saline activated sludge microbial community over 9 years.</title>
        <authorList>
            <person name="Wang Y."/>
            <person name="Ye J."/>
            <person name="Ju F."/>
            <person name="Liu L."/>
            <person name="Boyd J.A."/>
            <person name="Deng Y."/>
            <person name="Parks D.H."/>
            <person name="Jiang X."/>
            <person name="Yin X."/>
            <person name="Woodcroft B.J."/>
            <person name="Tyson G.W."/>
            <person name="Hugenholtz P."/>
            <person name="Polz M.F."/>
            <person name="Zhang T."/>
        </authorList>
    </citation>
    <scope>NUCLEOTIDE SEQUENCE</scope>
    <source>
        <strain evidence="1">HKST-UBA11</strain>
    </source>
</reference>
<evidence type="ECO:0000313" key="2">
    <source>
        <dbReference type="Proteomes" id="UP000754563"/>
    </source>
</evidence>
<protein>
    <submittedName>
        <fullName evidence="1">Uncharacterized protein</fullName>
    </submittedName>
</protein>
<gene>
    <name evidence="1" type="ORF">KC717_02825</name>
</gene>
<comment type="caution">
    <text evidence="1">The sequence shown here is derived from an EMBL/GenBank/DDBJ whole genome shotgun (WGS) entry which is preliminary data.</text>
</comment>
<dbReference type="AlphaFoldDB" id="A0A955RKK7"/>
<proteinExistence type="predicted"/>
<sequence>MRFSINPIQLNQENFPVQEYVPNNNPPAEVLTKLAGYYISGFNVLANGDNYLYVYRPLNIEFDNKGGYPLALWRINNKAPQVLSICNIHTTSNTEGKKYLEIDQFQNATFPSHQKTGSNESMQFHQESLGFFSYKSTFIHICEQILLAAHELDHSLVATRIPINLGYDLRRVNSAIDSPQSRLYLSVQKNNPGVEITSEMIYDYLALKRRAFFQRLGYKMVDKHLQKPISHIEKNMNVRNLINITNSR</sequence>
<evidence type="ECO:0000313" key="1">
    <source>
        <dbReference type="EMBL" id="MCA9385557.1"/>
    </source>
</evidence>
<name>A0A955RKK7_9BACT</name>
<dbReference type="Proteomes" id="UP000754563">
    <property type="component" value="Unassembled WGS sequence"/>
</dbReference>